<sequence length="334" mass="38046">MASATETASTSEVEAEGRDKPIVVRVKRKPSQTRPDAFWLEINERPVKKAMLDFSSLSVSEPSSTPNKVSVLTASEEPRVKKLLVQHIETVHHSEAVQDVLHSLLHSDLDAKEIKSKTKEWNNRTKQDKKQDQLRSAARQRHEDLGRNARFAQIWRSRKGDRNEVDESLREICHLYDAVQVDSDEEKHPTEPRITSFEEGAILCNFLPLIREHLPSAVEEIESDIISLAQSEDSDVYDIYTVKEVDDDTTMEGTSSAPYPLLQVDNDDDVCYDDDPYDTDDSNAEDNPLYDYPEELSEDEDDDSNSENPFSDLDGSDPEYENEEVEEGRDEDGR</sequence>
<feature type="compositionally biased region" description="Acidic residues" evidence="1">
    <location>
        <begin position="265"/>
        <end position="284"/>
    </location>
</feature>
<dbReference type="PANTHER" id="PTHR31934">
    <property type="entry name" value="ALPHA/BETA-HYDROLASES SUPERFAMILY PROTEIN"/>
    <property type="match status" value="1"/>
</dbReference>
<reference evidence="2" key="1">
    <citation type="submission" date="2015-04" db="UniProtKB">
        <authorList>
            <consortium name="EnsemblPlants"/>
        </authorList>
    </citation>
    <scope>IDENTIFICATION</scope>
</reference>
<feature type="region of interest" description="Disordered" evidence="1">
    <location>
        <begin position="1"/>
        <end position="21"/>
    </location>
</feature>
<dbReference type="Proteomes" id="UP000008021">
    <property type="component" value="Chromosome 11"/>
</dbReference>
<dbReference type="STRING" id="40149.A0A0E0F1Q8"/>
<dbReference type="HOGENOM" id="CLU_067940_0_0_1"/>
<accession>A0A0E0F1Q8</accession>
<feature type="compositionally biased region" description="Acidic residues" evidence="1">
    <location>
        <begin position="314"/>
        <end position="334"/>
    </location>
</feature>
<keyword evidence="3" id="KW-1185">Reference proteome</keyword>
<feature type="region of interest" description="Disordered" evidence="1">
    <location>
        <begin position="248"/>
        <end position="334"/>
    </location>
</feature>
<feature type="compositionally biased region" description="Low complexity" evidence="1">
    <location>
        <begin position="1"/>
        <end position="12"/>
    </location>
</feature>
<feature type="compositionally biased region" description="Basic and acidic residues" evidence="1">
    <location>
        <begin position="119"/>
        <end position="133"/>
    </location>
</feature>
<evidence type="ECO:0000313" key="2">
    <source>
        <dbReference type="EnsemblPlants" id="OMERI11G01090.1"/>
    </source>
</evidence>
<organism evidence="2">
    <name type="scientific">Oryza meridionalis</name>
    <dbReference type="NCBI Taxonomy" id="40149"/>
    <lineage>
        <taxon>Eukaryota</taxon>
        <taxon>Viridiplantae</taxon>
        <taxon>Streptophyta</taxon>
        <taxon>Embryophyta</taxon>
        <taxon>Tracheophyta</taxon>
        <taxon>Spermatophyta</taxon>
        <taxon>Magnoliopsida</taxon>
        <taxon>Liliopsida</taxon>
        <taxon>Poales</taxon>
        <taxon>Poaceae</taxon>
        <taxon>BOP clade</taxon>
        <taxon>Oryzoideae</taxon>
        <taxon>Oryzeae</taxon>
        <taxon>Oryzinae</taxon>
        <taxon>Oryza</taxon>
    </lineage>
</organism>
<evidence type="ECO:0000313" key="3">
    <source>
        <dbReference type="Proteomes" id="UP000008021"/>
    </source>
</evidence>
<reference evidence="2" key="2">
    <citation type="submission" date="2018-05" db="EMBL/GenBank/DDBJ databases">
        <title>OmerRS3 (Oryza meridionalis Reference Sequence Version 3).</title>
        <authorList>
            <person name="Zhang J."/>
            <person name="Kudrna D."/>
            <person name="Lee S."/>
            <person name="Talag J."/>
            <person name="Welchert J."/>
            <person name="Wing R.A."/>
        </authorList>
    </citation>
    <scope>NUCLEOTIDE SEQUENCE [LARGE SCALE GENOMIC DNA]</scope>
    <source>
        <strain evidence="2">cv. OR44</strain>
    </source>
</reference>
<name>A0A0E0F1Q8_9ORYZ</name>
<feature type="compositionally biased region" description="Acidic residues" evidence="1">
    <location>
        <begin position="292"/>
        <end position="305"/>
    </location>
</feature>
<evidence type="ECO:0008006" key="4">
    <source>
        <dbReference type="Google" id="ProtNLM"/>
    </source>
</evidence>
<proteinExistence type="predicted"/>
<dbReference type="AlphaFoldDB" id="A0A0E0F1Q8"/>
<protein>
    <recommendedName>
        <fullName evidence="4">Transcription factor Iwr1 domain-containing protein</fullName>
    </recommendedName>
</protein>
<dbReference type="EnsemblPlants" id="OMERI11G01090.1">
    <property type="protein sequence ID" value="OMERI11G01090.1"/>
    <property type="gene ID" value="OMERI11G01090"/>
</dbReference>
<dbReference type="Gramene" id="OMERI11G01090.1">
    <property type="protein sequence ID" value="OMERI11G01090.1"/>
    <property type="gene ID" value="OMERI11G01090"/>
</dbReference>
<evidence type="ECO:0000256" key="1">
    <source>
        <dbReference type="SAM" id="MobiDB-lite"/>
    </source>
</evidence>
<dbReference type="PANTHER" id="PTHR31934:SF2">
    <property type="entry name" value="RNA-DIRECTED DNA METHYLATION 4"/>
    <property type="match status" value="1"/>
</dbReference>
<feature type="region of interest" description="Disordered" evidence="1">
    <location>
        <begin position="119"/>
        <end position="142"/>
    </location>
</feature>